<evidence type="ECO:0008006" key="4">
    <source>
        <dbReference type="Google" id="ProtNLM"/>
    </source>
</evidence>
<sequence>MLHRKTEILNIERESVIVTAKPKLVQGLLDLIEEESDRHEFSTLCKRIESTIRAWYNLQFEDLMQLYSLFDPMHGPKRLEQLKLSVEEVDKLEQRFLQILFQLMSKSNFKILTDDEVEVATSGEYLLNMPIAVDKSKLDKKLFTTFFSKGHFAEVPSFATQYVIFRRGIGIDRTTDYFIMSKLDLLISRTWNWLLQKLRLQKLPEEHHHVVSKTLSRKLSIVESDFGVQPEDTHQKTRDENLHIERIRIQNMDISFKNLFHENTVQEPTFDRIILVYRKASKPHPINSPLGDRAIYVKHFRNIPMADMELVLPEKKNPGLTPMDWVKLLISAVVGLVALVGSLEVGNADVWVALAILGGIIGYIAKIYFTFQANLAQYQNLITKSMYDKQLDSGRGTLLHLCDDVIQQEVKEVILAYFILMTQGKATEEDLDRRCEQLLATKFNEKCDFEVDDAISKLEKLEIVSKDSEGMYTDESLTHANDIIGVTTDELVEKTFVKSK</sequence>
<organism evidence="2 3">
    <name type="scientific">Sphagnum troendelagicum</name>
    <dbReference type="NCBI Taxonomy" id="128251"/>
    <lineage>
        <taxon>Eukaryota</taxon>
        <taxon>Viridiplantae</taxon>
        <taxon>Streptophyta</taxon>
        <taxon>Embryophyta</taxon>
        <taxon>Bryophyta</taxon>
        <taxon>Sphagnophytina</taxon>
        <taxon>Sphagnopsida</taxon>
        <taxon>Sphagnales</taxon>
        <taxon>Sphagnaceae</taxon>
        <taxon>Sphagnum</taxon>
    </lineage>
</organism>
<gene>
    <name evidence="2" type="ORF">CSSPTR1EN2_LOCUS11680</name>
</gene>
<dbReference type="InterPro" id="IPR022227">
    <property type="entry name" value="DUF3754"/>
</dbReference>
<dbReference type="Proteomes" id="UP001497512">
    <property type="component" value="Chromosome 19"/>
</dbReference>
<feature type="transmembrane region" description="Helical" evidence="1">
    <location>
        <begin position="325"/>
        <end position="344"/>
    </location>
</feature>
<proteinExistence type="predicted"/>
<feature type="transmembrane region" description="Helical" evidence="1">
    <location>
        <begin position="350"/>
        <end position="369"/>
    </location>
</feature>
<evidence type="ECO:0000313" key="3">
    <source>
        <dbReference type="Proteomes" id="UP001497512"/>
    </source>
</evidence>
<protein>
    <recommendedName>
        <fullName evidence="4">DUF3754 domain-containing protein</fullName>
    </recommendedName>
</protein>
<evidence type="ECO:0000256" key="1">
    <source>
        <dbReference type="SAM" id="Phobius"/>
    </source>
</evidence>
<keyword evidence="1" id="KW-0812">Transmembrane</keyword>
<dbReference type="EMBL" id="OZ019911">
    <property type="protein sequence ID" value="CAK9213325.1"/>
    <property type="molecule type" value="Genomic_DNA"/>
</dbReference>
<reference evidence="2" key="1">
    <citation type="submission" date="2024-02" db="EMBL/GenBank/DDBJ databases">
        <authorList>
            <consortium name="ELIXIR-Norway"/>
            <consortium name="Elixir Norway"/>
        </authorList>
    </citation>
    <scope>NUCLEOTIDE SEQUENCE</scope>
</reference>
<name>A0ABP0U5F0_9BRYO</name>
<accession>A0ABP0U5F0</accession>
<dbReference type="Pfam" id="PF12576">
    <property type="entry name" value="DUF3754"/>
    <property type="match status" value="1"/>
</dbReference>
<keyword evidence="3" id="KW-1185">Reference proteome</keyword>
<evidence type="ECO:0000313" key="2">
    <source>
        <dbReference type="EMBL" id="CAK9213325.1"/>
    </source>
</evidence>
<keyword evidence="1" id="KW-0472">Membrane</keyword>
<dbReference type="PANTHER" id="PTHR33645:SF11">
    <property type="entry name" value="AMINOPEPTIDASE (DUF3754)"/>
    <property type="match status" value="1"/>
</dbReference>
<keyword evidence="1" id="KW-1133">Transmembrane helix</keyword>
<dbReference type="PANTHER" id="PTHR33645">
    <property type="entry name" value="AMINOPEPTIDASE (DUF3754)"/>
    <property type="match status" value="1"/>
</dbReference>